<evidence type="ECO:0000256" key="1">
    <source>
        <dbReference type="SAM" id="MobiDB-lite"/>
    </source>
</evidence>
<accession>A0A645H136</accession>
<comment type="caution">
    <text evidence="2">The sequence shown here is derived from an EMBL/GenBank/DDBJ whole genome shotgun (WGS) entry which is preliminary data.</text>
</comment>
<dbReference type="EMBL" id="VSSQ01084848">
    <property type="protein sequence ID" value="MPN32698.1"/>
    <property type="molecule type" value="Genomic_DNA"/>
</dbReference>
<name>A0A645H136_9ZZZZ</name>
<feature type="region of interest" description="Disordered" evidence="1">
    <location>
        <begin position="1"/>
        <end position="23"/>
    </location>
</feature>
<evidence type="ECO:0000313" key="2">
    <source>
        <dbReference type="EMBL" id="MPN32698.1"/>
    </source>
</evidence>
<dbReference type="AlphaFoldDB" id="A0A645H136"/>
<organism evidence="2">
    <name type="scientific">bioreactor metagenome</name>
    <dbReference type="NCBI Taxonomy" id="1076179"/>
    <lineage>
        <taxon>unclassified sequences</taxon>
        <taxon>metagenomes</taxon>
        <taxon>ecological metagenomes</taxon>
    </lineage>
</organism>
<protein>
    <submittedName>
        <fullName evidence="2">Uncharacterized protein</fullName>
    </submittedName>
</protein>
<proteinExistence type="predicted"/>
<reference evidence="2" key="1">
    <citation type="submission" date="2019-08" db="EMBL/GenBank/DDBJ databases">
        <authorList>
            <person name="Kucharzyk K."/>
            <person name="Murdoch R.W."/>
            <person name="Higgins S."/>
            <person name="Loffler F."/>
        </authorList>
    </citation>
    <scope>NUCLEOTIDE SEQUENCE</scope>
</reference>
<feature type="compositionally biased region" description="Low complexity" evidence="1">
    <location>
        <begin position="1"/>
        <end position="13"/>
    </location>
</feature>
<sequence length="69" mass="7398">MVVDGDQPVVGVGNQLHPPRGAVGKGAVGGVPFNRAVLTRKLLVPEFRVDQIVRHGLGIVEKTREFIVT</sequence>
<gene>
    <name evidence="2" type="ORF">SDC9_180178</name>
</gene>